<reference evidence="2" key="1">
    <citation type="journal article" date="2022" name="Mol. Ecol. Resour.">
        <title>The genomes of chicory, endive, great burdock and yacon provide insights into Asteraceae palaeo-polyploidization history and plant inulin production.</title>
        <authorList>
            <person name="Fan W."/>
            <person name="Wang S."/>
            <person name="Wang H."/>
            <person name="Wang A."/>
            <person name="Jiang F."/>
            <person name="Liu H."/>
            <person name="Zhao H."/>
            <person name="Xu D."/>
            <person name="Zhang Y."/>
        </authorList>
    </citation>
    <scope>NUCLEOTIDE SEQUENCE [LARGE SCALE GENOMIC DNA]</scope>
    <source>
        <strain evidence="2">cv. Yunnan</strain>
    </source>
</reference>
<evidence type="ECO:0000313" key="1">
    <source>
        <dbReference type="EMBL" id="KAI3761120.1"/>
    </source>
</evidence>
<comment type="caution">
    <text evidence="1">The sequence shown here is derived from an EMBL/GenBank/DDBJ whole genome shotgun (WGS) entry which is preliminary data.</text>
</comment>
<organism evidence="1 2">
    <name type="scientific">Smallanthus sonchifolius</name>
    <dbReference type="NCBI Taxonomy" id="185202"/>
    <lineage>
        <taxon>Eukaryota</taxon>
        <taxon>Viridiplantae</taxon>
        <taxon>Streptophyta</taxon>
        <taxon>Embryophyta</taxon>
        <taxon>Tracheophyta</taxon>
        <taxon>Spermatophyta</taxon>
        <taxon>Magnoliopsida</taxon>
        <taxon>eudicotyledons</taxon>
        <taxon>Gunneridae</taxon>
        <taxon>Pentapetalae</taxon>
        <taxon>asterids</taxon>
        <taxon>campanulids</taxon>
        <taxon>Asterales</taxon>
        <taxon>Asteraceae</taxon>
        <taxon>Asteroideae</taxon>
        <taxon>Heliantheae alliance</taxon>
        <taxon>Millerieae</taxon>
        <taxon>Smallanthus</taxon>
    </lineage>
</organism>
<reference evidence="1 2" key="2">
    <citation type="journal article" date="2022" name="Mol. Ecol. Resour.">
        <title>The genomes of chicory, endive, great burdock and yacon provide insights into Asteraceae paleo-polyploidization history and plant inulin production.</title>
        <authorList>
            <person name="Fan W."/>
            <person name="Wang S."/>
            <person name="Wang H."/>
            <person name="Wang A."/>
            <person name="Jiang F."/>
            <person name="Liu H."/>
            <person name="Zhao H."/>
            <person name="Xu D."/>
            <person name="Zhang Y."/>
        </authorList>
    </citation>
    <scope>NUCLEOTIDE SEQUENCE [LARGE SCALE GENOMIC DNA]</scope>
    <source>
        <strain evidence="2">cv. Yunnan</strain>
        <tissue evidence="1">Leaves</tissue>
    </source>
</reference>
<gene>
    <name evidence="1" type="ORF">L1987_51528</name>
</gene>
<proteinExistence type="predicted"/>
<dbReference type="Proteomes" id="UP001056120">
    <property type="component" value="Linkage Group LG17"/>
</dbReference>
<protein>
    <submittedName>
        <fullName evidence="1">Uncharacterized protein</fullName>
    </submittedName>
</protein>
<keyword evidence="2" id="KW-1185">Reference proteome</keyword>
<dbReference type="EMBL" id="CM042034">
    <property type="protein sequence ID" value="KAI3761120.1"/>
    <property type="molecule type" value="Genomic_DNA"/>
</dbReference>
<sequence length="224" mass="26205">MAFICGSFRSQEEDNNYDVLWPFSSTSTRKSTRRRRIFGSQSNKNATNPYADRGLDKFEALLADLDQKRHKILTEIGADQDVSMVKFIYKSSNEIEPIVIKLQDQTKHHNMSLLSSPEYLDHQKDVSFIKRINNRGNEAEKVNMKQVVDDTTQKEWWKPRYYFVLFVILILVLLMFSGRSFAILCVSIGWYLVPIVNESLRDSKQSNNVTKKERLKKSRQNDKQ</sequence>
<name>A0ACB9ER62_9ASTR</name>
<accession>A0ACB9ER62</accession>
<evidence type="ECO:0000313" key="2">
    <source>
        <dbReference type="Proteomes" id="UP001056120"/>
    </source>
</evidence>